<gene>
    <name evidence="2" type="ORF">LMG27174_05438</name>
</gene>
<evidence type="ECO:0000313" key="2">
    <source>
        <dbReference type="EMBL" id="CAB3726800.1"/>
    </source>
</evidence>
<sequence length="69" mass="7302">MRRFHLLALTAMVPALLAGCATSPSPTLYTLTAVEGAAQEQKSVRPGAIEIAMGAVTVPELVDRRRPKA</sequence>
<evidence type="ECO:0000313" key="3">
    <source>
        <dbReference type="Proteomes" id="UP000494205"/>
    </source>
</evidence>
<organism evidence="2 3">
    <name type="scientific">Paraburkholderia rhynchosiae</name>
    <dbReference type="NCBI Taxonomy" id="487049"/>
    <lineage>
        <taxon>Bacteria</taxon>
        <taxon>Pseudomonadati</taxon>
        <taxon>Pseudomonadota</taxon>
        <taxon>Betaproteobacteria</taxon>
        <taxon>Burkholderiales</taxon>
        <taxon>Burkholderiaceae</taxon>
        <taxon>Paraburkholderia</taxon>
    </lineage>
</organism>
<dbReference type="Proteomes" id="UP000494205">
    <property type="component" value="Unassembled WGS sequence"/>
</dbReference>
<feature type="signal peptide" evidence="1">
    <location>
        <begin position="1"/>
        <end position="20"/>
    </location>
</feature>
<evidence type="ECO:0008006" key="4">
    <source>
        <dbReference type="Google" id="ProtNLM"/>
    </source>
</evidence>
<reference evidence="2 3" key="1">
    <citation type="submission" date="2020-04" db="EMBL/GenBank/DDBJ databases">
        <authorList>
            <person name="De Canck E."/>
        </authorList>
    </citation>
    <scope>NUCLEOTIDE SEQUENCE [LARGE SCALE GENOMIC DNA]</scope>
    <source>
        <strain evidence="2 3">LMG 27174</strain>
    </source>
</reference>
<keyword evidence="1" id="KW-0732">Signal</keyword>
<evidence type="ECO:0000256" key="1">
    <source>
        <dbReference type="SAM" id="SignalP"/>
    </source>
</evidence>
<protein>
    <recommendedName>
        <fullName evidence="4">Sugar transporter</fullName>
    </recommendedName>
</protein>
<dbReference type="EMBL" id="CADIJZ010000024">
    <property type="protein sequence ID" value="CAB3726800.1"/>
    <property type="molecule type" value="Genomic_DNA"/>
</dbReference>
<dbReference type="PROSITE" id="PS51257">
    <property type="entry name" value="PROKAR_LIPOPROTEIN"/>
    <property type="match status" value="1"/>
</dbReference>
<accession>A0A6J5C710</accession>
<name>A0A6J5C710_9BURK</name>
<dbReference type="AlphaFoldDB" id="A0A6J5C710"/>
<proteinExistence type="predicted"/>
<feature type="chain" id="PRO_5027023220" description="Sugar transporter" evidence="1">
    <location>
        <begin position="21"/>
        <end position="69"/>
    </location>
</feature>